<dbReference type="Proteomes" id="UP000287188">
    <property type="component" value="Unassembled WGS sequence"/>
</dbReference>
<dbReference type="InterPro" id="IPR013207">
    <property type="entry name" value="LGFP"/>
</dbReference>
<dbReference type="Pfam" id="PF08310">
    <property type="entry name" value="LGFP"/>
    <property type="match status" value="4"/>
</dbReference>
<evidence type="ECO:0008006" key="4">
    <source>
        <dbReference type="Google" id="ProtNLM"/>
    </source>
</evidence>
<accession>A0A402AVB7</accession>
<feature type="region of interest" description="Disordered" evidence="1">
    <location>
        <begin position="291"/>
        <end position="310"/>
    </location>
</feature>
<dbReference type="AlphaFoldDB" id="A0A402AVB7"/>
<protein>
    <recommendedName>
        <fullName evidence="4">LGFP repeat-containing protein</fullName>
    </recommendedName>
</protein>
<gene>
    <name evidence="2" type="ORF">KDK_68580</name>
</gene>
<comment type="caution">
    <text evidence="2">The sequence shown here is derived from an EMBL/GenBank/DDBJ whole genome shotgun (WGS) entry which is preliminary data.</text>
</comment>
<proteinExistence type="predicted"/>
<dbReference type="EMBL" id="BIFS01000002">
    <property type="protein sequence ID" value="GCE23058.1"/>
    <property type="molecule type" value="Genomic_DNA"/>
</dbReference>
<dbReference type="OrthoDB" id="514320at2"/>
<evidence type="ECO:0000256" key="1">
    <source>
        <dbReference type="SAM" id="MobiDB-lite"/>
    </source>
</evidence>
<reference evidence="3" key="1">
    <citation type="submission" date="2018-12" db="EMBL/GenBank/DDBJ databases">
        <title>Tengunoibacter tsumagoiensis gen. nov., sp. nov., Dictyobacter kobayashii sp. nov., D. alpinus sp. nov., and D. joshuensis sp. nov. and description of Dictyobacteraceae fam. nov. within the order Ktedonobacterales isolated from Tengu-no-mugimeshi.</title>
        <authorList>
            <person name="Wang C.M."/>
            <person name="Zheng Y."/>
            <person name="Sakai Y."/>
            <person name="Toyoda A."/>
            <person name="Minakuchi Y."/>
            <person name="Abe K."/>
            <person name="Yokota A."/>
            <person name="Yabe S."/>
        </authorList>
    </citation>
    <scope>NUCLEOTIDE SEQUENCE [LARGE SCALE GENOMIC DNA]</scope>
    <source>
        <strain evidence="3">Uno11</strain>
    </source>
</reference>
<keyword evidence="3" id="KW-1185">Reference proteome</keyword>
<feature type="compositionally biased region" description="Basic and acidic residues" evidence="1">
    <location>
        <begin position="298"/>
        <end position="309"/>
    </location>
</feature>
<name>A0A402AVB7_9CHLR</name>
<sequence length="365" mass="39444">MYHQPIGHLPPDVQIGLKFELLGGQAVLGVSQGDAAPTLNNTGFFQNFSNGWSIFWSPVTGAHEVHGDIRAKWAEFNYERGFLGYPVSDETGAPDGIGRYNHFQGGSIYWSPSTGAHEVHGDIRGKWAELGWERSFLGYPVTDETGAPDGIGRYNHFQGGSIYWSPSTGAHEVHGDIRGKWAELGWERSFLGYPVSDEHDCPPGRCSDFQNGTISWTLQGGSQEQPQTYVVDAPDITFGTGIAAGGNATLTLASNGVVTFRGHLHDSGLPSYDFLAVFSVKDSNGQSAYTASHAGRLHGSDEAGSRDGDWNETINSDLVRQNWPLVRAGSSGWKVEVTSDWSPQKIAEDVLSVVGTTVGIVALFI</sequence>
<evidence type="ECO:0000313" key="3">
    <source>
        <dbReference type="Proteomes" id="UP000287188"/>
    </source>
</evidence>
<evidence type="ECO:0000313" key="2">
    <source>
        <dbReference type="EMBL" id="GCE23058.1"/>
    </source>
</evidence>
<organism evidence="2 3">
    <name type="scientific">Dictyobacter kobayashii</name>
    <dbReference type="NCBI Taxonomy" id="2014872"/>
    <lineage>
        <taxon>Bacteria</taxon>
        <taxon>Bacillati</taxon>
        <taxon>Chloroflexota</taxon>
        <taxon>Ktedonobacteria</taxon>
        <taxon>Ktedonobacterales</taxon>
        <taxon>Dictyobacteraceae</taxon>
        <taxon>Dictyobacter</taxon>
    </lineage>
</organism>
<dbReference type="RefSeq" id="WP_126556554.1">
    <property type="nucleotide sequence ID" value="NZ_BIFS01000002.1"/>
</dbReference>